<gene>
    <name evidence="1" type="ORF">Tco_0841352</name>
</gene>
<evidence type="ECO:0000313" key="2">
    <source>
        <dbReference type="Proteomes" id="UP001151760"/>
    </source>
</evidence>
<dbReference type="PANTHER" id="PTHR46238:SF8">
    <property type="entry name" value="ENDONUCLEASE_EXONUCLEASE_PHOSPHATASE DOMAIN-CONTAINING PROTEIN"/>
    <property type="match status" value="1"/>
</dbReference>
<dbReference type="PANTHER" id="PTHR46238">
    <property type="entry name" value="REVERSE TRANSCRIPTASE DOMAIN-CONTAINING PROTEIN"/>
    <property type="match status" value="1"/>
</dbReference>
<accession>A0ABQ5AW43</accession>
<dbReference type="EMBL" id="BQNB010012705">
    <property type="protein sequence ID" value="GJT06890.1"/>
    <property type="molecule type" value="Genomic_DNA"/>
</dbReference>
<reference evidence="1" key="2">
    <citation type="submission" date="2022-01" db="EMBL/GenBank/DDBJ databases">
        <authorList>
            <person name="Yamashiro T."/>
            <person name="Shiraishi A."/>
            <person name="Satake H."/>
            <person name="Nakayama K."/>
        </authorList>
    </citation>
    <scope>NUCLEOTIDE SEQUENCE</scope>
</reference>
<organism evidence="1 2">
    <name type="scientific">Tanacetum coccineum</name>
    <dbReference type="NCBI Taxonomy" id="301880"/>
    <lineage>
        <taxon>Eukaryota</taxon>
        <taxon>Viridiplantae</taxon>
        <taxon>Streptophyta</taxon>
        <taxon>Embryophyta</taxon>
        <taxon>Tracheophyta</taxon>
        <taxon>Spermatophyta</taxon>
        <taxon>Magnoliopsida</taxon>
        <taxon>eudicotyledons</taxon>
        <taxon>Gunneridae</taxon>
        <taxon>Pentapetalae</taxon>
        <taxon>asterids</taxon>
        <taxon>campanulids</taxon>
        <taxon>Asterales</taxon>
        <taxon>Asteraceae</taxon>
        <taxon>Asteroideae</taxon>
        <taxon>Anthemideae</taxon>
        <taxon>Anthemidinae</taxon>
        <taxon>Tanacetum</taxon>
    </lineage>
</organism>
<reference evidence="1" key="1">
    <citation type="journal article" date="2022" name="Int. J. Mol. Sci.">
        <title>Draft Genome of Tanacetum Coccineum: Genomic Comparison of Closely Related Tanacetum-Family Plants.</title>
        <authorList>
            <person name="Yamashiro T."/>
            <person name="Shiraishi A."/>
            <person name="Nakayama K."/>
            <person name="Satake H."/>
        </authorList>
    </citation>
    <scope>NUCLEOTIDE SEQUENCE</scope>
</reference>
<dbReference type="Proteomes" id="UP001151760">
    <property type="component" value="Unassembled WGS sequence"/>
</dbReference>
<sequence>MVEVAKLRMLQSTCGKTMFDTIPDGVFRKVLEVETIFSKMREGRFRWFGHVRIRSHEAPVRRVETPIVDDMRRRGRPRLKWEDRLKQDMKELFLSKDMTSDRNALRYRIRYAVCAFSNFRRLLGVKRKSLVPFRFALGLGQLNVAPVIALRV</sequence>
<keyword evidence="2" id="KW-1185">Reference proteome</keyword>
<evidence type="ECO:0000313" key="1">
    <source>
        <dbReference type="EMBL" id="GJT06890.1"/>
    </source>
</evidence>
<evidence type="ECO:0008006" key="3">
    <source>
        <dbReference type="Google" id="ProtNLM"/>
    </source>
</evidence>
<name>A0ABQ5AW43_9ASTR</name>
<proteinExistence type="predicted"/>
<protein>
    <recommendedName>
        <fullName evidence="3">Reverse transcriptase</fullName>
    </recommendedName>
</protein>
<comment type="caution">
    <text evidence="1">The sequence shown here is derived from an EMBL/GenBank/DDBJ whole genome shotgun (WGS) entry which is preliminary data.</text>
</comment>